<organism evidence="1">
    <name type="scientific">uncultured bacterium A1Q1_fos_1053</name>
    <dbReference type="NCBI Taxonomy" id="1256539"/>
    <lineage>
        <taxon>Bacteria</taxon>
        <taxon>environmental samples</taxon>
    </lineage>
</organism>
<protein>
    <submittedName>
        <fullName evidence="1">Uncharacterized protein</fullName>
    </submittedName>
</protein>
<dbReference type="EMBL" id="JX649877">
    <property type="protein sequence ID" value="AGC71594.1"/>
    <property type="molecule type" value="Genomic_DNA"/>
</dbReference>
<evidence type="ECO:0000313" key="1">
    <source>
        <dbReference type="EMBL" id="AGC71594.1"/>
    </source>
</evidence>
<proteinExistence type="predicted"/>
<reference evidence="1" key="1">
    <citation type="submission" date="2012-09" db="EMBL/GenBank/DDBJ databases">
        <title>Metagenomic Characterization of a Microbial Community in Wastewater Detects High Levels of Antibiotic Resistance.</title>
        <authorList>
            <person name="Abrams M."/>
            <person name="Caldwell A."/>
            <person name="Vandaei E."/>
            <person name="Lee W."/>
            <person name="Perrott J."/>
            <person name="Khan S.Y."/>
            <person name="Ta J."/>
            <person name="Romero D."/>
            <person name="Nguyen V."/>
            <person name="Pourmand N."/>
            <person name="Ouverney C.C."/>
        </authorList>
    </citation>
    <scope>NUCLEOTIDE SEQUENCE</scope>
</reference>
<dbReference type="AlphaFoldDB" id="L7VVN7"/>
<accession>L7VVN7</accession>
<sequence length="47" mass="5321">MVLRSILEFDENRRQVSAVRTLDIHSLIERLAVPPESLGAEILKHAP</sequence>
<name>L7VVN7_9BACT</name>